<proteinExistence type="predicted"/>
<dbReference type="EMBL" id="JAJEQM010000008">
    <property type="protein sequence ID" value="MCC2210506.1"/>
    <property type="molecule type" value="Genomic_DNA"/>
</dbReference>
<feature type="transmembrane region" description="Helical" evidence="1">
    <location>
        <begin position="169"/>
        <end position="194"/>
    </location>
</feature>
<sequence>MYKTTFAELKTRAKDVLKSNYWYSFGVCILVSLITSLGTSVATVTNMVNSDAGSAGTSISAVLQILITLFVTFPLSVGSCRFFIKATVNAPNVYDLFFPYKNNLGNVIGINVFVAIYTFLWSLLFIIPGIIKSFQYSMIPYILAENPAMDRRRAFEVTKSLTDGNKGRIFLFSLSFFGWIILSCITFGIGFLFLEPYISASFTQLYFDLKAEAIAKGTVTPEEFTYNI</sequence>
<keyword evidence="1" id="KW-0472">Membrane</keyword>
<reference evidence="2 3" key="1">
    <citation type="submission" date="2021-10" db="EMBL/GenBank/DDBJ databases">
        <title>Anaerobic single-cell dispensing facilitates the cultivation of human gut bacteria.</title>
        <authorList>
            <person name="Afrizal A."/>
        </authorList>
    </citation>
    <scope>NUCLEOTIDE SEQUENCE [LARGE SCALE GENOMIC DNA]</scope>
    <source>
        <strain evidence="2 3">CLA-AA-H232</strain>
    </source>
</reference>
<keyword evidence="1" id="KW-1133">Transmembrane helix</keyword>
<evidence type="ECO:0000313" key="2">
    <source>
        <dbReference type="EMBL" id="MCC2210506.1"/>
    </source>
</evidence>
<name>A0AAE3DZ30_9FIRM</name>
<feature type="transmembrane region" description="Helical" evidence="1">
    <location>
        <begin position="21"/>
        <end position="41"/>
    </location>
</feature>
<organism evidence="2 3">
    <name type="scientific">Hominilimicola fabiformis</name>
    <dbReference type="NCBI Taxonomy" id="2885356"/>
    <lineage>
        <taxon>Bacteria</taxon>
        <taxon>Bacillati</taxon>
        <taxon>Bacillota</taxon>
        <taxon>Clostridia</taxon>
        <taxon>Eubacteriales</taxon>
        <taxon>Oscillospiraceae</taxon>
        <taxon>Hominilimicola</taxon>
    </lineage>
</organism>
<dbReference type="InterPro" id="IPR010380">
    <property type="entry name" value="DUF975"/>
</dbReference>
<feature type="transmembrane region" description="Helical" evidence="1">
    <location>
        <begin position="61"/>
        <end position="84"/>
    </location>
</feature>
<keyword evidence="1" id="KW-0812">Transmembrane</keyword>
<dbReference type="PANTHER" id="PTHR40076:SF1">
    <property type="entry name" value="MEMBRANE PROTEIN"/>
    <property type="match status" value="1"/>
</dbReference>
<keyword evidence="3" id="KW-1185">Reference proteome</keyword>
<accession>A0AAE3DZ30</accession>
<dbReference type="Proteomes" id="UP001198242">
    <property type="component" value="Unassembled WGS sequence"/>
</dbReference>
<feature type="transmembrane region" description="Helical" evidence="1">
    <location>
        <begin position="104"/>
        <end position="131"/>
    </location>
</feature>
<comment type="caution">
    <text evidence="2">The sequence shown here is derived from an EMBL/GenBank/DDBJ whole genome shotgun (WGS) entry which is preliminary data.</text>
</comment>
<dbReference type="PANTHER" id="PTHR40076">
    <property type="entry name" value="MEMBRANE PROTEIN-RELATED"/>
    <property type="match status" value="1"/>
</dbReference>
<gene>
    <name evidence="2" type="ORF">LKE05_06845</name>
</gene>
<evidence type="ECO:0000313" key="3">
    <source>
        <dbReference type="Proteomes" id="UP001198242"/>
    </source>
</evidence>
<dbReference type="AlphaFoldDB" id="A0AAE3DZ30"/>
<dbReference type="Pfam" id="PF06161">
    <property type="entry name" value="DUF975"/>
    <property type="match status" value="1"/>
</dbReference>
<dbReference type="RefSeq" id="WP_022228997.1">
    <property type="nucleotide sequence ID" value="NZ_JAJEQM010000008.1"/>
</dbReference>
<evidence type="ECO:0000256" key="1">
    <source>
        <dbReference type="SAM" id="Phobius"/>
    </source>
</evidence>
<protein>
    <submittedName>
        <fullName evidence="2">DUF975 family protein</fullName>
    </submittedName>
</protein>